<protein>
    <recommendedName>
        <fullName evidence="1">NAD(P)-binding domain-containing protein</fullName>
    </recommendedName>
</protein>
<dbReference type="InterPro" id="IPR036291">
    <property type="entry name" value="NAD(P)-bd_dom_sf"/>
</dbReference>
<dbReference type="Pfam" id="PF13460">
    <property type="entry name" value="NAD_binding_10"/>
    <property type="match status" value="1"/>
</dbReference>
<dbReference type="RefSeq" id="WP_132873663.1">
    <property type="nucleotide sequence ID" value="NZ_JBLJBI010000093.1"/>
</dbReference>
<dbReference type="InterPro" id="IPR016040">
    <property type="entry name" value="NAD(P)-bd_dom"/>
</dbReference>
<organism evidence="2 3">
    <name type="scientific">Seleniivibrio woodruffii</name>
    <dbReference type="NCBI Taxonomy" id="1078050"/>
    <lineage>
        <taxon>Bacteria</taxon>
        <taxon>Pseudomonadati</taxon>
        <taxon>Deferribacterota</taxon>
        <taxon>Deferribacteres</taxon>
        <taxon>Deferribacterales</taxon>
        <taxon>Geovibrionaceae</taxon>
        <taxon>Seleniivibrio</taxon>
    </lineage>
</organism>
<accession>A0A4R1K8V4</accession>
<dbReference type="EMBL" id="SMGG01000004">
    <property type="protein sequence ID" value="TCK60798.1"/>
    <property type="molecule type" value="Genomic_DNA"/>
</dbReference>
<evidence type="ECO:0000313" key="3">
    <source>
        <dbReference type="Proteomes" id="UP000294614"/>
    </source>
</evidence>
<sequence>MKIAVIGATGKQGQMLVREALLRGHDVTAVVRNRSKLGDFSGRIIEKDILALTYDDLKDNEVIIDAFGTGMNDDVMLHQTTMKHLADILSGKPNRLLVVGGASTLYVDAEHKVRLLDTPEFPDAWKPVATSMADAFDALKKRDDVNWTFLSPAAFFMYEGTRTGKYKVGGDELILNSEGKSEISYADYAIAMLDEAENPKHIKKRFTVVSE</sequence>
<comment type="caution">
    <text evidence="2">The sequence shown here is derived from an EMBL/GenBank/DDBJ whole genome shotgun (WGS) entry which is preliminary data.</text>
</comment>
<dbReference type="Proteomes" id="UP000294614">
    <property type="component" value="Unassembled WGS sequence"/>
</dbReference>
<dbReference type="OrthoDB" id="9785372at2"/>
<evidence type="ECO:0000259" key="1">
    <source>
        <dbReference type="Pfam" id="PF13460"/>
    </source>
</evidence>
<reference evidence="2 3" key="1">
    <citation type="submission" date="2019-03" db="EMBL/GenBank/DDBJ databases">
        <title>Genomic Encyclopedia of Type Strains, Phase IV (KMG-IV): sequencing the most valuable type-strain genomes for metagenomic binning, comparative biology and taxonomic classification.</title>
        <authorList>
            <person name="Goeker M."/>
        </authorList>
    </citation>
    <scope>NUCLEOTIDE SEQUENCE [LARGE SCALE GENOMIC DNA]</scope>
    <source>
        <strain evidence="2 3">DSM 24984</strain>
    </source>
</reference>
<dbReference type="SUPFAM" id="SSF51735">
    <property type="entry name" value="NAD(P)-binding Rossmann-fold domains"/>
    <property type="match status" value="1"/>
</dbReference>
<dbReference type="PANTHER" id="PTHR43355">
    <property type="entry name" value="FLAVIN REDUCTASE (NADPH)"/>
    <property type="match status" value="1"/>
</dbReference>
<feature type="domain" description="NAD(P)-binding" evidence="1">
    <location>
        <begin position="7"/>
        <end position="197"/>
    </location>
</feature>
<evidence type="ECO:0000313" key="2">
    <source>
        <dbReference type="EMBL" id="TCK60798.1"/>
    </source>
</evidence>
<dbReference type="GO" id="GO:0016646">
    <property type="term" value="F:oxidoreductase activity, acting on the CH-NH group of donors, NAD or NADP as acceptor"/>
    <property type="evidence" value="ECO:0007669"/>
    <property type="project" value="TreeGrafter"/>
</dbReference>
<proteinExistence type="predicted"/>
<dbReference type="PANTHER" id="PTHR43355:SF2">
    <property type="entry name" value="FLAVIN REDUCTASE (NADPH)"/>
    <property type="match status" value="1"/>
</dbReference>
<dbReference type="Gene3D" id="3.40.50.720">
    <property type="entry name" value="NAD(P)-binding Rossmann-like Domain"/>
    <property type="match status" value="1"/>
</dbReference>
<name>A0A4R1K8V4_9BACT</name>
<dbReference type="CDD" id="cd05244">
    <property type="entry name" value="BVR-B_like_SDR_a"/>
    <property type="match status" value="1"/>
</dbReference>
<dbReference type="InterPro" id="IPR051606">
    <property type="entry name" value="Polyketide_Oxido-like"/>
</dbReference>
<gene>
    <name evidence="2" type="ORF">C8D98_1677</name>
</gene>
<dbReference type="AlphaFoldDB" id="A0A4R1K8V4"/>
<keyword evidence="3" id="KW-1185">Reference proteome</keyword>